<evidence type="ECO:0000259" key="1">
    <source>
        <dbReference type="Pfam" id="PF13476"/>
    </source>
</evidence>
<dbReference type="InterPro" id="IPR027417">
    <property type="entry name" value="P-loop_NTPase"/>
</dbReference>
<dbReference type="Gene3D" id="3.40.50.300">
    <property type="entry name" value="P-loop containing nucleotide triphosphate hydrolases"/>
    <property type="match status" value="1"/>
</dbReference>
<dbReference type="RefSeq" id="WP_420904591.1">
    <property type="nucleotide sequence ID" value="NZ_BAAFGK010000004.1"/>
</dbReference>
<evidence type="ECO:0000313" key="2">
    <source>
        <dbReference type="EMBL" id="GAB0056872.1"/>
    </source>
</evidence>
<evidence type="ECO:0000313" key="3">
    <source>
        <dbReference type="Proteomes" id="UP001628193"/>
    </source>
</evidence>
<dbReference type="InterPro" id="IPR038729">
    <property type="entry name" value="Rad50/SbcC_AAA"/>
</dbReference>
<reference evidence="2 3" key="1">
    <citation type="submission" date="2024-09" db="EMBL/GenBank/DDBJ databases">
        <title>Draft genome sequence of Candidatus Magnetaquicoccaceae bacterium FCR-1.</title>
        <authorList>
            <person name="Shimoshige H."/>
            <person name="Shimamura S."/>
            <person name="Taoka A."/>
            <person name="Kobayashi H."/>
            <person name="Maekawa T."/>
        </authorList>
    </citation>
    <scope>NUCLEOTIDE SEQUENCE [LARGE SCALE GENOMIC DNA]</scope>
    <source>
        <strain evidence="2 3">FCR-1</strain>
    </source>
</reference>
<dbReference type="Pfam" id="PF13476">
    <property type="entry name" value="AAA_23"/>
    <property type="match status" value="1"/>
</dbReference>
<gene>
    <name evidence="2" type="primary">recF_2</name>
    <name evidence="2" type="ORF">SIID45300_01187</name>
</gene>
<dbReference type="EMBL" id="BAAFGK010000004">
    <property type="protein sequence ID" value="GAB0056872.1"/>
    <property type="molecule type" value="Genomic_DNA"/>
</dbReference>
<keyword evidence="3" id="KW-1185">Reference proteome</keyword>
<feature type="domain" description="Rad50/SbcC-type AAA" evidence="1">
    <location>
        <begin position="5"/>
        <end position="191"/>
    </location>
</feature>
<name>A0ABQ0C7L0_9PROT</name>
<dbReference type="SUPFAM" id="SSF52540">
    <property type="entry name" value="P-loop containing nucleoside triphosphate hydrolases"/>
    <property type="match status" value="1"/>
</dbReference>
<protein>
    <submittedName>
        <fullName evidence="2">DNA replication and repair protein RecF</fullName>
    </submittedName>
</protein>
<dbReference type="PANTHER" id="PTHR32182">
    <property type="entry name" value="DNA REPLICATION AND REPAIR PROTEIN RECF"/>
    <property type="match status" value="1"/>
</dbReference>
<accession>A0ABQ0C7L0</accession>
<organism evidence="2 3">
    <name type="scientific">Candidatus Magnetaquiglobus chichijimensis</name>
    <dbReference type="NCBI Taxonomy" id="3141448"/>
    <lineage>
        <taxon>Bacteria</taxon>
        <taxon>Pseudomonadati</taxon>
        <taxon>Pseudomonadota</taxon>
        <taxon>Magnetococcia</taxon>
        <taxon>Magnetococcales</taxon>
        <taxon>Candidatus Magnetaquicoccaceae</taxon>
        <taxon>Candidatus Magnetaquiglobus</taxon>
    </lineage>
</organism>
<proteinExistence type="predicted"/>
<sequence>MKLTKVTLQNFRRFETLEIPLEGCSQVLFVGNNGAGKSSILEATADGLSWLVARIHRDKGSGSSLNDGEILNGKAEAAITLEVEHRQESFRWSLVKTRTGRKKTRESQLTDATRLADQFRTALGQDDAETSLPLMAYYPVERVVLDVPLKIKIKHKFGQLDGYDNALQQGVDFRRFFEWFRDREDSENESTTNFTDHILKFLKEADQEQLWQELVRLRTSTKDRQLTAVRSAIMTFMPGFTNLRIQRRPRLQMVLEKDDQTLDVGQLSQGEKSLMALVGDVARRLAMMNPALTNPLHGEGIVLIDEVDLHLHPKWQRTILGNLANTFPNVQFILTTHSPIIISQERNVCGFVLTDGDMQRIGSVYGLDVNQVLLQEMDTDVRAPAIQKKIDELLNAIQSGEAEQAQSLLIELEEQLPANHMEVAKARLLLQRLHAKKVQQRETVAGALLKRLETGCENNS</sequence>
<dbReference type="PANTHER" id="PTHR32182:SF23">
    <property type="entry name" value="ATP BINDING PROTEIN"/>
    <property type="match status" value="1"/>
</dbReference>
<dbReference type="Proteomes" id="UP001628193">
    <property type="component" value="Unassembled WGS sequence"/>
</dbReference>
<comment type="caution">
    <text evidence="2">The sequence shown here is derived from an EMBL/GenBank/DDBJ whole genome shotgun (WGS) entry which is preliminary data.</text>
</comment>